<evidence type="ECO:0000313" key="2">
    <source>
        <dbReference type="Proteomes" id="UP000050417"/>
    </source>
</evidence>
<reference evidence="1 2" key="1">
    <citation type="submission" date="2015-07" db="EMBL/GenBank/DDBJ databases">
        <title>Genome sequence of Ornatilinea apprima DSM 23815.</title>
        <authorList>
            <person name="Hemp J."/>
            <person name="Ward L.M."/>
            <person name="Pace L.A."/>
            <person name="Fischer W.W."/>
        </authorList>
    </citation>
    <scope>NUCLEOTIDE SEQUENCE [LARGE SCALE GENOMIC DNA]</scope>
    <source>
        <strain evidence="1 2">P3M-1</strain>
    </source>
</reference>
<dbReference type="AlphaFoldDB" id="A0A0P6WTZ9"/>
<protein>
    <submittedName>
        <fullName evidence="1">Uncharacterized protein</fullName>
    </submittedName>
</protein>
<dbReference type="PATRIC" id="fig|1134406.4.peg.1368"/>
<dbReference type="Proteomes" id="UP000050417">
    <property type="component" value="Unassembled WGS sequence"/>
</dbReference>
<dbReference type="EMBL" id="LGCL01000034">
    <property type="protein sequence ID" value="KPL73727.1"/>
    <property type="molecule type" value="Genomic_DNA"/>
</dbReference>
<accession>A0A0P6WTZ9</accession>
<comment type="caution">
    <text evidence="1">The sequence shown here is derived from an EMBL/GenBank/DDBJ whole genome shotgun (WGS) entry which is preliminary data.</text>
</comment>
<sequence>MILLNFSHPISAEQIRQVEGLSGQPLERVLDLPTQFDNNQPFQPQLDALLAAIPLNAQEWQTAAILVNLPSLNFIAGLLLASLHGRMGYFPPILRTRPVPDSLPPRFEIAEILNLQKVRERARETRYE</sequence>
<dbReference type="CDD" id="cd09766">
    <property type="entry name" value="Csx15_I-U"/>
    <property type="match status" value="1"/>
</dbReference>
<dbReference type="OrthoDB" id="597445at2"/>
<dbReference type="STRING" id="1134406.ADN00_14240"/>
<gene>
    <name evidence="1" type="ORF">ADN00_14240</name>
</gene>
<keyword evidence="2" id="KW-1185">Reference proteome</keyword>
<dbReference type="RefSeq" id="WP_075063698.1">
    <property type="nucleotide sequence ID" value="NZ_LGCL01000034.1"/>
</dbReference>
<proteinExistence type="predicted"/>
<evidence type="ECO:0000313" key="1">
    <source>
        <dbReference type="EMBL" id="KPL73727.1"/>
    </source>
</evidence>
<name>A0A0P6WTZ9_9CHLR</name>
<dbReference type="NCBIfam" id="NF040560">
    <property type="entry name" value="CAS_Csx15"/>
    <property type="match status" value="1"/>
</dbReference>
<organism evidence="1 2">
    <name type="scientific">Ornatilinea apprima</name>
    <dbReference type="NCBI Taxonomy" id="1134406"/>
    <lineage>
        <taxon>Bacteria</taxon>
        <taxon>Bacillati</taxon>
        <taxon>Chloroflexota</taxon>
        <taxon>Anaerolineae</taxon>
        <taxon>Anaerolineales</taxon>
        <taxon>Anaerolineaceae</taxon>
        <taxon>Ornatilinea</taxon>
    </lineage>
</organism>